<dbReference type="KEGG" id="knv:Pan216_53090"/>
<dbReference type="OrthoDB" id="9806017at2"/>
<feature type="region of interest" description="Disordered" evidence="2">
    <location>
        <begin position="77"/>
        <end position="105"/>
    </location>
</feature>
<proteinExistence type="inferred from homology"/>
<dbReference type="GO" id="GO:0051604">
    <property type="term" value="P:protein maturation"/>
    <property type="evidence" value="ECO:0007669"/>
    <property type="project" value="TreeGrafter"/>
</dbReference>
<dbReference type="GO" id="GO:0005506">
    <property type="term" value="F:iron ion binding"/>
    <property type="evidence" value="ECO:0007669"/>
    <property type="project" value="TreeGrafter"/>
</dbReference>
<dbReference type="RefSeq" id="WP_145262619.1">
    <property type="nucleotide sequence ID" value="NZ_CP036279.1"/>
</dbReference>
<organism evidence="3 4">
    <name type="scientific">Kolteria novifilia</name>
    <dbReference type="NCBI Taxonomy" id="2527975"/>
    <lineage>
        <taxon>Bacteria</taxon>
        <taxon>Pseudomonadati</taxon>
        <taxon>Planctomycetota</taxon>
        <taxon>Planctomycetia</taxon>
        <taxon>Kolteriales</taxon>
        <taxon>Kolteriaceae</taxon>
        <taxon>Kolteria</taxon>
    </lineage>
</organism>
<name>A0A518BBS7_9BACT</name>
<protein>
    <submittedName>
        <fullName evidence="3">Hydrogenase isoenzymes formation protein HypC</fullName>
    </submittedName>
</protein>
<evidence type="ECO:0000256" key="1">
    <source>
        <dbReference type="ARBA" id="ARBA00006018"/>
    </source>
</evidence>
<accession>A0A518BBS7</accession>
<dbReference type="Pfam" id="PF01455">
    <property type="entry name" value="HupF_HypC"/>
    <property type="match status" value="1"/>
</dbReference>
<gene>
    <name evidence="3" type="primary">hypC</name>
    <name evidence="3" type="ORF">Pan216_53090</name>
</gene>
<dbReference type="SUPFAM" id="SSF159127">
    <property type="entry name" value="HupF/HypC-like"/>
    <property type="match status" value="1"/>
</dbReference>
<evidence type="ECO:0000313" key="4">
    <source>
        <dbReference type="Proteomes" id="UP000317093"/>
    </source>
</evidence>
<dbReference type="FunFam" id="2.30.30.140:FF:000022">
    <property type="entry name" value="Hydrogenase assembly chaperone HybG"/>
    <property type="match status" value="1"/>
</dbReference>
<dbReference type="PANTHER" id="PTHR35177:SF2">
    <property type="entry name" value="HYDROGENASE MATURATION FACTOR HYBG"/>
    <property type="match status" value="1"/>
</dbReference>
<dbReference type="NCBIfam" id="TIGR00074">
    <property type="entry name" value="hypC_hupF"/>
    <property type="match status" value="1"/>
</dbReference>
<dbReference type="PRINTS" id="PR00445">
    <property type="entry name" value="HUPFHYPC"/>
</dbReference>
<dbReference type="GO" id="GO:1902670">
    <property type="term" value="F:carbon dioxide binding"/>
    <property type="evidence" value="ECO:0007669"/>
    <property type="project" value="TreeGrafter"/>
</dbReference>
<comment type="similarity">
    <text evidence="1">Belongs to the HupF/HypC family.</text>
</comment>
<reference evidence="3 4" key="1">
    <citation type="submission" date="2019-02" db="EMBL/GenBank/DDBJ databases">
        <title>Deep-cultivation of Planctomycetes and their phenomic and genomic characterization uncovers novel biology.</title>
        <authorList>
            <person name="Wiegand S."/>
            <person name="Jogler M."/>
            <person name="Boedeker C."/>
            <person name="Pinto D."/>
            <person name="Vollmers J."/>
            <person name="Rivas-Marin E."/>
            <person name="Kohn T."/>
            <person name="Peeters S.H."/>
            <person name="Heuer A."/>
            <person name="Rast P."/>
            <person name="Oberbeckmann S."/>
            <person name="Bunk B."/>
            <person name="Jeske O."/>
            <person name="Meyerdierks A."/>
            <person name="Storesund J.E."/>
            <person name="Kallscheuer N."/>
            <person name="Luecker S."/>
            <person name="Lage O.M."/>
            <person name="Pohl T."/>
            <person name="Merkel B.J."/>
            <person name="Hornburger P."/>
            <person name="Mueller R.-W."/>
            <person name="Bruemmer F."/>
            <person name="Labrenz M."/>
            <person name="Spormann A.M."/>
            <person name="Op den Camp H."/>
            <person name="Overmann J."/>
            <person name="Amann R."/>
            <person name="Jetten M.S.M."/>
            <person name="Mascher T."/>
            <person name="Medema M.H."/>
            <person name="Devos D.P."/>
            <person name="Kaster A.-K."/>
            <person name="Ovreas L."/>
            <person name="Rohde M."/>
            <person name="Galperin M.Y."/>
            <person name="Jogler C."/>
        </authorList>
    </citation>
    <scope>NUCLEOTIDE SEQUENCE [LARGE SCALE GENOMIC DNA]</scope>
    <source>
        <strain evidence="3 4">Pan216</strain>
    </source>
</reference>
<sequence>MCLAIPGQIHEVLAAENLAVVDVLGVRRQIGTDLLLDDPPVKGDWVLVHVGFAMSKISEKDAQEQIELLRMLGEAAESRDEVSSSAQDPQAEPDDATDSRGEPTP</sequence>
<dbReference type="Gene3D" id="2.30.30.140">
    <property type="match status" value="1"/>
</dbReference>
<dbReference type="EMBL" id="CP036279">
    <property type="protein sequence ID" value="QDU64419.1"/>
    <property type="molecule type" value="Genomic_DNA"/>
</dbReference>
<evidence type="ECO:0000256" key="2">
    <source>
        <dbReference type="SAM" id="MobiDB-lite"/>
    </source>
</evidence>
<dbReference type="PROSITE" id="PS01097">
    <property type="entry name" value="HUPF_HYPC"/>
    <property type="match status" value="1"/>
</dbReference>
<dbReference type="PANTHER" id="PTHR35177">
    <property type="entry name" value="HYDROGENASE MATURATION FACTOR HYBG"/>
    <property type="match status" value="1"/>
</dbReference>
<dbReference type="AlphaFoldDB" id="A0A518BBS7"/>
<dbReference type="InterPro" id="IPR019812">
    <property type="entry name" value="Hydgase_assmbl_chp_CS"/>
</dbReference>
<keyword evidence="4" id="KW-1185">Reference proteome</keyword>
<dbReference type="InterPro" id="IPR001109">
    <property type="entry name" value="Hydrogenase_HupF/HypC"/>
</dbReference>
<evidence type="ECO:0000313" key="3">
    <source>
        <dbReference type="EMBL" id="QDU64419.1"/>
    </source>
</evidence>
<dbReference type="Proteomes" id="UP000317093">
    <property type="component" value="Chromosome"/>
</dbReference>